<reference evidence="1 2" key="1">
    <citation type="submission" date="2018-05" db="EMBL/GenBank/DDBJ databases">
        <title>Complete genome sequence of Arcticibacterium luteifluviistationis SM1504T, a cytophagaceae bacterium isolated from Arctic surface seawater.</title>
        <authorList>
            <person name="Li Y."/>
            <person name="Qin Q.-L."/>
        </authorList>
    </citation>
    <scope>NUCLEOTIDE SEQUENCE [LARGE SCALE GENOMIC DNA]</scope>
    <source>
        <strain evidence="1 2">SM1504</strain>
    </source>
</reference>
<accession>A0A2Z4G7E8</accession>
<proteinExistence type="predicted"/>
<name>A0A2Z4G7E8_9BACT</name>
<evidence type="ECO:0000313" key="1">
    <source>
        <dbReference type="EMBL" id="AWV97126.1"/>
    </source>
</evidence>
<organism evidence="1 2">
    <name type="scientific">Arcticibacterium luteifluviistationis</name>
    <dbReference type="NCBI Taxonomy" id="1784714"/>
    <lineage>
        <taxon>Bacteria</taxon>
        <taxon>Pseudomonadati</taxon>
        <taxon>Bacteroidota</taxon>
        <taxon>Cytophagia</taxon>
        <taxon>Cytophagales</taxon>
        <taxon>Leadbetterellaceae</taxon>
        <taxon>Arcticibacterium</taxon>
    </lineage>
</organism>
<dbReference type="AlphaFoldDB" id="A0A2Z4G7E8"/>
<protein>
    <submittedName>
        <fullName evidence="1">Uncharacterized protein</fullName>
    </submittedName>
</protein>
<gene>
    <name evidence="1" type="ORF">DJ013_02625</name>
</gene>
<sequence length="74" mass="8798">MHFINILACYCFIFTVNNSILKKVFLVNHSLRISFTEQSQSYFVYFDKKITLCLPREFVRKIDKTETGINSINR</sequence>
<evidence type="ECO:0000313" key="2">
    <source>
        <dbReference type="Proteomes" id="UP000249873"/>
    </source>
</evidence>
<dbReference type="KEGG" id="als:DJ013_02625"/>
<dbReference type="EMBL" id="CP029480">
    <property type="protein sequence ID" value="AWV97126.1"/>
    <property type="molecule type" value="Genomic_DNA"/>
</dbReference>
<keyword evidence="2" id="KW-1185">Reference proteome</keyword>
<dbReference type="Proteomes" id="UP000249873">
    <property type="component" value="Chromosome"/>
</dbReference>